<dbReference type="InterPro" id="IPR052741">
    <property type="entry name" value="Mitochondrial_HTD2"/>
</dbReference>
<evidence type="ECO:0008006" key="3">
    <source>
        <dbReference type="Google" id="ProtNLM"/>
    </source>
</evidence>
<reference evidence="1 2" key="1">
    <citation type="submission" date="2019-12" db="EMBL/GenBank/DDBJ databases">
        <title>Genomic-based taxomic classification of the family Erythrobacteraceae.</title>
        <authorList>
            <person name="Xu L."/>
        </authorList>
    </citation>
    <scope>NUCLEOTIDE SEQUENCE [LARGE SCALE GENOMIC DNA]</scope>
    <source>
        <strain evidence="1 2">DSM 17792</strain>
    </source>
</reference>
<accession>A0A844XRC3</accession>
<dbReference type="AlphaFoldDB" id="A0A844XRC3"/>
<keyword evidence="2" id="KW-1185">Reference proteome</keyword>
<evidence type="ECO:0000313" key="2">
    <source>
        <dbReference type="Proteomes" id="UP000448199"/>
    </source>
</evidence>
<evidence type="ECO:0000313" key="1">
    <source>
        <dbReference type="EMBL" id="MXO47558.1"/>
    </source>
</evidence>
<protein>
    <recommendedName>
        <fullName evidence="3">N-terminal of MaoC-like dehydratase domain-containing protein</fullName>
    </recommendedName>
</protein>
<dbReference type="OrthoDB" id="7183822at2"/>
<dbReference type="GO" id="GO:0019171">
    <property type="term" value="F:(3R)-hydroxyacyl-[acyl-carrier-protein] dehydratase activity"/>
    <property type="evidence" value="ECO:0007669"/>
    <property type="project" value="TreeGrafter"/>
</dbReference>
<organism evidence="1 2">
    <name type="scientific">Qipengyuania vulgaris</name>
    <dbReference type="NCBI Taxonomy" id="291985"/>
    <lineage>
        <taxon>Bacteria</taxon>
        <taxon>Pseudomonadati</taxon>
        <taxon>Pseudomonadota</taxon>
        <taxon>Alphaproteobacteria</taxon>
        <taxon>Sphingomonadales</taxon>
        <taxon>Erythrobacteraceae</taxon>
        <taxon>Qipengyuania</taxon>
    </lineage>
</organism>
<comment type="caution">
    <text evidence="1">The sequence shown here is derived from an EMBL/GenBank/DDBJ whole genome shotgun (WGS) entry which is preliminary data.</text>
</comment>
<dbReference type="RefSeq" id="WP_160727122.1">
    <property type="nucleotide sequence ID" value="NZ_WTYC01000002.1"/>
</dbReference>
<gene>
    <name evidence="1" type="ORF">GRI69_04710</name>
</gene>
<dbReference type="SUPFAM" id="SSF54637">
    <property type="entry name" value="Thioesterase/thiol ester dehydrase-isomerase"/>
    <property type="match status" value="2"/>
</dbReference>
<dbReference type="InterPro" id="IPR029069">
    <property type="entry name" value="HotDog_dom_sf"/>
</dbReference>
<proteinExistence type="predicted"/>
<dbReference type="Gene3D" id="3.10.129.10">
    <property type="entry name" value="Hotdog Thioesterase"/>
    <property type="match status" value="2"/>
</dbReference>
<dbReference type="PANTHER" id="PTHR28152:SF1">
    <property type="entry name" value="HYDROXYACYL-THIOESTER DEHYDRATASE TYPE 2, MITOCHONDRIAL"/>
    <property type="match status" value="1"/>
</dbReference>
<name>A0A844XRC3_9SPHN</name>
<sequence length="271" mass="30319">MTGVSEAQVAEWQQAVGRELVEEETLDPLALRRFARAVGREDETDRVPLPHWAFFLPCPDDGTIGPDGHPRRGGFLPEVALPRRMYAASDITFGRRLETGAPARQTSRVMELEHKAGRSGDLVFARVEKRIEQHGELCVRELQTYVYRGEGEPISLPKAAQTTLEGELWHPREVNLFRFSAATFNGHRIHYDLPYTIEVEGYPALIVHGPFTAAKLAELAMREGILSSFSFRAMAPLFLGQTIVLRAVLKSRYEAVRCDGTVAMIATAEFL</sequence>
<dbReference type="Proteomes" id="UP000448199">
    <property type="component" value="Unassembled WGS sequence"/>
</dbReference>
<dbReference type="PANTHER" id="PTHR28152">
    <property type="entry name" value="HYDROXYACYL-THIOESTER DEHYDRATASE TYPE 2, MITOCHONDRIAL"/>
    <property type="match status" value="1"/>
</dbReference>
<dbReference type="EMBL" id="WTYC01000002">
    <property type="protein sequence ID" value="MXO47558.1"/>
    <property type="molecule type" value="Genomic_DNA"/>
</dbReference>